<dbReference type="InterPro" id="IPR039422">
    <property type="entry name" value="MarR/SlyA-like"/>
</dbReference>
<dbReference type="InterPro" id="IPR036388">
    <property type="entry name" value="WH-like_DNA-bd_sf"/>
</dbReference>
<dbReference type="PANTHER" id="PTHR33164">
    <property type="entry name" value="TRANSCRIPTIONAL REGULATOR, MARR FAMILY"/>
    <property type="match status" value="1"/>
</dbReference>
<dbReference type="SUPFAM" id="SSF46785">
    <property type="entry name" value="Winged helix' DNA-binding domain"/>
    <property type="match status" value="1"/>
</dbReference>
<dbReference type="Gene3D" id="1.10.10.10">
    <property type="entry name" value="Winged helix-like DNA-binding domain superfamily/Winged helix DNA-binding domain"/>
    <property type="match status" value="1"/>
</dbReference>
<keyword evidence="3" id="KW-0804">Transcription</keyword>
<dbReference type="InterPro" id="IPR000835">
    <property type="entry name" value="HTH_MarR-typ"/>
</dbReference>
<dbReference type="Pfam" id="PF12802">
    <property type="entry name" value="MarR_2"/>
    <property type="match status" value="1"/>
</dbReference>
<feature type="domain" description="HTH marR-type" evidence="4">
    <location>
        <begin position="4"/>
        <end position="135"/>
    </location>
</feature>
<dbReference type="EMBL" id="CP015108">
    <property type="protein sequence ID" value="ARF14431.1"/>
    <property type="molecule type" value="Genomic_DNA"/>
</dbReference>
<evidence type="ECO:0000259" key="4">
    <source>
        <dbReference type="PROSITE" id="PS50995"/>
    </source>
</evidence>
<evidence type="ECO:0000256" key="3">
    <source>
        <dbReference type="ARBA" id="ARBA00023163"/>
    </source>
</evidence>
<dbReference type="SMART" id="SM00347">
    <property type="entry name" value="HTH_MARR"/>
    <property type="match status" value="1"/>
</dbReference>
<dbReference type="Proteomes" id="UP000192486">
    <property type="component" value="Chromosome"/>
</dbReference>
<keyword evidence="6" id="KW-1185">Reference proteome</keyword>
<evidence type="ECO:0000313" key="5">
    <source>
        <dbReference type="EMBL" id="ARF14431.1"/>
    </source>
</evidence>
<reference evidence="5 6" key="1">
    <citation type="submission" date="2016-04" db="EMBL/GenBank/DDBJ databases">
        <title>Comparative Genomics and Epigenetics of Sporosarcina ureae.</title>
        <authorList>
            <person name="Oliver A.S."/>
            <person name="Cooper K.K."/>
        </authorList>
    </citation>
    <scope>NUCLEOTIDE SEQUENCE [LARGE SCALE GENOMIC DNA]</scope>
    <source>
        <strain evidence="5 6">S204</strain>
    </source>
</reference>
<evidence type="ECO:0000256" key="2">
    <source>
        <dbReference type="ARBA" id="ARBA00023125"/>
    </source>
</evidence>
<evidence type="ECO:0000256" key="1">
    <source>
        <dbReference type="ARBA" id="ARBA00023015"/>
    </source>
</evidence>
<gene>
    <name evidence="5" type="ORF">SporoS204_09910</name>
</gene>
<proteinExistence type="predicted"/>
<organism evidence="5 6">
    <name type="scientific">Sporosarcina ureae</name>
    <dbReference type="NCBI Taxonomy" id="1571"/>
    <lineage>
        <taxon>Bacteria</taxon>
        <taxon>Bacillati</taxon>
        <taxon>Bacillota</taxon>
        <taxon>Bacilli</taxon>
        <taxon>Bacillales</taxon>
        <taxon>Caryophanaceae</taxon>
        <taxon>Sporosarcina</taxon>
    </lineage>
</organism>
<keyword evidence="1" id="KW-0805">Transcription regulation</keyword>
<name>A0ABM6JWC7_SPOUR</name>
<dbReference type="PROSITE" id="PS50995">
    <property type="entry name" value="HTH_MARR_2"/>
    <property type="match status" value="1"/>
</dbReference>
<dbReference type="InterPro" id="IPR036390">
    <property type="entry name" value="WH_DNA-bd_sf"/>
</dbReference>
<evidence type="ECO:0000313" key="6">
    <source>
        <dbReference type="Proteomes" id="UP000192486"/>
    </source>
</evidence>
<sequence>MQQTQQFFPEYVQLYRPLLNRLNNLLAPYQLFHSQWGILKLLWLDGEMTSAEIALRRQVEKPSVTKIVQRLLEMGLVSIRPGTDRREKWIGLTEQGQATVVNVMADLEVFYDNLLEGATVEDLEAGIRVLKIANKNLHK</sequence>
<keyword evidence="2" id="KW-0238">DNA-binding</keyword>
<dbReference type="PANTHER" id="PTHR33164:SF64">
    <property type="entry name" value="TRANSCRIPTIONAL REGULATOR SLYA"/>
    <property type="match status" value="1"/>
</dbReference>
<protein>
    <recommendedName>
        <fullName evidence="4">HTH marR-type domain-containing protein</fullName>
    </recommendedName>
</protein>
<dbReference type="RefSeq" id="WP_029053362.1">
    <property type="nucleotide sequence ID" value="NZ_CP015108.1"/>
</dbReference>
<accession>A0ABM6JWC7</accession>